<evidence type="ECO:0000313" key="9">
    <source>
        <dbReference type="EMBL" id="MBB4765623.1"/>
    </source>
</evidence>
<keyword evidence="2 9" id="KW-0328">Glycosyltransferase</keyword>
<dbReference type="RefSeq" id="WP_184996650.1">
    <property type="nucleotide sequence ID" value="NZ_BOMK01000022.1"/>
</dbReference>
<dbReference type="AlphaFoldDB" id="A0A7W7MSU6"/>
<feature type="transmembrane region" description="Helical" evidence="8">
    <location>
        <begin position="187"/>
        <end position="207"/>
    </location>
</feature>
<dbReference type="GO" id="GO:0016758">
    <property type="term" value="F:hexosyltransferase activity"/>
    <property type="evidence" value="ECO:0007669"/>
    <property type="project" value="InterPro"/>
</dbReference>
<comment type="similarity">
    <text evidence="7">Belongs to the MptA/B family.</text>
</comment>
<feature type="transmembrane region" description="Helical" evidence="8">
    <location>
        <begin position="372"/>
        <end position="389"/>
    </location>
</feature>
<keyword evidence="3 9" id="KW-0808">Transferase</keyword>
<sequence>MAAVVLAGRRAVAGWLSRPAVLRWLGLFGAVCCAVDGVLFGAPTWIRRGVSVMSILRGPNGPLIMLLWIAGLTALCTAWWCGRRLVADGLLSRRWIVVTGLLWLLPMLVIPPLASRDMYAYACQGSLFDAGFNPSVVGISAQPCPWLDSVSLVWRDTPTPYGPLWIMLTGLAAAFGSQAVALAVFRVYAVLAVLALAAVVPVLARLRGAQPERALWLVLCCPVVAVHVVGGGHNDALTMALLLAGLALIAGRARSIALLVAGGAVVGAAIAVKTTVGVVLPFAALLASGGLRPGRDGWLRFLRRGGAVVGGAIAGLLLLSAVSGLGLGWATALSGAGESRSWTSPSTAVGIAINAAAKWFGLQIDTVPATRLIALVLMLIGLVVLWWRFRRGDPLHGAALACLVVIFCAPITQPWYLYWALALFAVTTVRFRWLEIAVIAGMFLILPNGDGAWKPLQVPFAFLMTGLVVWVGRRAVRWLREPAPAEATVS</sequence>
<evidence type="ECO:0000256" key="3">
    <source>
        <dbReference type="ARBA" id="ARBA00022679"/>
    </source>
</evidence>
<feature type="transmembrane region" description="Helical" evidence="8">
    <location>
        <begin position="395"/>
        <end position="419"/>
    </location>
</feature>
<feature type="transmembrane region" description="Helical" evidence="8">
    <location>
        <begin position="213"/>
        <end position="229"/>
    </location>
</feature>
<keyword evidence="5 8" id="KW-1133">Transmembrane helix</keyword>
<reference evidence="9 10" key="1">
    <citation type="submission" date="2020-08" db="EMBL/GenBank/DDBJ databases">
        <title>Sequencing the genomes of 1000 actinobacteria strains.</title>
        <authorList>
            <person name="Klenk H.-P."/>
        </authorList>
    </citation>
    <scope>NUCLEOTIDE SEQUENCE [LARGE SCALE GENOMIC DNA]</scope>
    <source>
        <strain evidence="9 10">DSM 43149</strain>
    </source>
</reference>
<comment type="subcellular location">
    <subcellularLocation>
        <location evidence="1">Membrane</location>
        <topology evidence="1">Multi-pass membrane protein</topology>
    </subcellularLocation>
</comment>
<feature type="transmembrane region" description="Helical" evidence="8">
    <location>
        <begin position="161"/>
        <end position="180"/>
    </location>
</feature>
<evidence type="ECO:0000256" key="6">
    <source>
        <dbReference type="ARBA" id="ARBA00023136"/>
    </source>
</evidence>
<keyword evidence="6 8" id="KW-0472">Membrane</keyword>
<dbReference type="GO" id="GO:0005886">
    <property type="term" value="C:plasma membrane"/>
    <property type="evidence" value="ECO:0007669"/>
    <property type="project" value="UniProtKB-SubCell"/>
</dbReference>
<feature type="transmembrane region" description="Helical" evidence="8">
    <location>
        <begin position="307"/>
        <end position="330"/>
    </location>
</feature>
<dbReference type="EC" id="2.4.1.-" evidence="9"/>
<evidence type="ECO:0000256" key="7">
    <source>
        <dbReference type="ARBA" id="ARBA00043987"/>
    </source>
</evidence>
<proteinExistence type="inferred from homology"/>
<feature type="transmembrane region" description="Helical" evidence="8">
    <location>
        <begin position="62"/>
        <end position="82"/>
    </location>
</feature>
<feature type="transmembrane region" description="Helical" evidence="8">
    <location>
        <begin position="259"/>
        <end position="286"/>
    </location>
</feature>
<dbReference type="EMBL" id="JACHNH010000001">
    <property type="protein sequence ID" value="MBB4765623.1"/>
    <property type="molecule type" value="Genomic_DNA"/>
</dbReference>
<evidence type="ECO:0000256" key="4">
    <source>
        <dbReference type="ARBA" id="ARBA00022692"/>
    </source>
</evidence>
<feature type="transmembrane region" description="Helical" evidence="8">
    <location>
        <begin position="236"/>
        <end position="253"/>
    </location>
</feature>
<keyword evidence="4 8" id="KW-0812">Transmembrane</keyword>
<dbReference type="InterPro" id="IPR049829">
    <property type="entry name" value="MptA/B-like"/>
</dbReference>
<feature type="transmembrane region" description="Helical" evidence="8">
    <location>
        <begin position="21"/>
        <end position="42"/>
    </location>
</feature>
<protein>
    <submittedName>
        <fullName evidence="9">Alpha-1,6-mannosyltransferase</fullName>
        <ecNumber evidence="9">2.4.1.-</ecNumber>
    </submittedName>
</protein>
<keyword evidence="10" id="KW-1185">Reference proteome</keyword>
<evidence type="ECO:0000256" key="1">
    <source>
        <dbReference type="ARBA" id="ARBA00004141"/>
    </source>
</evidence>
<evidence type="ECO:0000256" key="5">
    <source>
        <dbReference type="ARBA" id="ARBA00022989"/>
    </source>
</evidence>
<dbReference type="NCBIfam" id="NF038066">
    <property type="entry name" value="MptB"/>
    <property type="match status" value="1"/>
</dbReference>
<feature type="transmembrane region" description="Helical" evidence="8">
    <location>
        <begin position="94"/>
        <end position="114"/>
    </location>
</feature>
<organism evidence="9 10">
    <name type="scientific">Actinoplanes digitatis</name>
    <dbReference type="NCBI Taxonomy" id="1868"/>
    <lineage>
        <taxon>Bacteria</taxon>
        <taxon>Bacillati</taxon>
        <taxon>Actinomycetota</taxon>
        <taxon>Actinomycetes</taxon>
        <taxon>Micromonosporales</taxon>
        <taxon>Micromonosporaceae</taxon>
        <taxon>Actinoplanes</taxon>
    </lineage>
</organism>
<accession>A0A7W7MSU6</accession>
<gene>
    <name evidence="9" type="ORF">BJ971_006179</name>
</gene>
<evidence type="ECO:0000256" key="8">
    <source>
        <dbReference type="SAM" id="Phobius"/>
    </source>
</evidence>
<evidence type="ECO:0000313" key="10">
    <source>
        <dbReference type="Proteomes" id="UP000578112"/>
    </source>
</evidence>
<dbReference type="Proteomes" id="UP000578112">
    <property type="component" value="Unassembled WGS sequence"/>
</dbReference>
<evidence type="ECO:0000256" key="2">
    <source>
        <dbReference type="ARBA" id="ARBA00022676"/>
    </source>
</evidence>
<name>A0A7W7MSU6_9ACTN</name>
<feature type="transmembrane region" description="Helical" evidence="8">
    <location>
        <begin position="455"/>
        <end position="472"/>
    </location>
</feature>
<dbReference type="Pfam" id="PF26314">
    <property type="entry name" value="MptA_B_family"/>
    <property type="match status" value="1"/>
</dbReference>
<comment type="caution">
    <text evidence="9">The sequence shown here is derived from an EMBL/GenBank/DDBJ whole genome shotgun (WGS) entry which is preliminary data.</text>
</comment>